<comment type="caution">
    <text evidence="1">The sequence shown here is derived from an EMBL/GenBank/DDBJ whole genome shotgun (WGS) entry which is preliminary data.</text>
</comment>
<protein>
    <submittedName>
        <fullName evidence="1">2,3-bisphosphoglycerate-independent phosphoglycerate mutase</fullName>
    </submittedName>
</protein>
<dbReference type="EMBL" id="JAUSWV010000002">
    <property type="protein sequence ID" value="MDQ0578779.1"/>
    <property type="molecule type" value="Genomic_DNA"/>
</dbReference>
<sequence length="76" mass="7658">MAGEEVPGTPVSVPVATSAATSLSESTSTPSAVARGAGVVVTYAGTDTRHLIVFRTKSRVQTVSASPPADWDLGLS</sequence>
<dbReference type="Proteomes" id="UP001230654">
    <property type="component" value="Unassembled WGS sequence"/>
</dbReference>
<organism evidence="1 2">
    <name type="scientific">Streptomyces rishiriensis</name>
    <dbReference type="NCBI Taxonomy" id="68264"/>
    <lineage>
        <taxon>Bacteria</taxon>
        <taxon>Bacillati</taxon>
        <taxon>Actinomycetota</taxon>
        <taxon>Actinomycetes</taxon>
        <taxon>Kitasatosporales</taxon>
        <taxon>Streptomycetaceae</taxon>
        <taxon>Streptomyces</taxon>
    </lineage>
</organism>
<proteinExistence type="predicted"/>
<evidence type="ECO:0000313" key="2">
    <source>
        <dbReference type="Proteomes" id="UP001230654"/>
    </source>
</evidence>
<reference evidence="1 2" key="1">
    <citation type="submission" date="2023-07" db="EMBL/GenBank/DDBJ databases">
        <title>Comparative genomics of wheat-associated soil bacteria to identify genetic determinants of phenazine resistance.</title>
        <authorList>
            <person name="Mouncey N."/>
        </authorList>
    </citation>
    <scope>NUCLEOTIDE SEQUENCE [LARGE SCALE GENOMIC DNA]</scope>
    <source>
        <strain evidence="1 2">B2I6</strain>
    </source>
</reference>
<accession>A0ABU0NI63</accession>
<dbReference type="RefSeq" id="WP_307161358.1">
    <property type="nucleotide sequence ID" value="NZ_JAUSWV010000002.1"/>
</dbReference>
<gene>
    <name evidence="1" type="ORF">QF030_000957</name>
</gene>
<name>A0ABU0NI63_STRRH</name>
<evidence type="ECO:0000313" key="1">
    <source>
        <dbReference type="EMBL" id="MDQ0578779.1"/>
    </source>
</evidence>
<keyword evidence="2" id="KW-1185">Reference proteome</keyword>